<keyword evidence="4" id="KW-0479">Metal-binding</keyword>
<evidence type="ECO:0000256" key="2">
    <source>
        <dbReference type="ARBA" id="ARBA00012726"/>
    </source>
</evidence>
<name>A0ABP0MYA3_9DINO</name>
<reference evidence="10 11" key="1">
    <citation type="submission" date="2024-02" db="EMBL/GenBank/DDBJ databases">
        <authorList>
            <person name="Chen Y."/>
            <person name="Shah S."/>
            <person name="Dougan E. K."/>
            <person name="Thang M."/>
            <person name="Chan C."/>
        </authorList>
    </citation>
    <scope>NUCLEOTIDE SEQUENCE [LARGE SCALE GENOMIC DNA]</scope>
</reference>
<dbReference type="InterPro" id="IPR001233">
    <property type="entry name" value="RtcB"/>
</dbReference>
<dbReference type="EC" id="6.5.1.8" evidence="2"/>
<evidence type="ECO:0000256" key="4">
    <source>
        <dbReference type="ARBA" id="ARBA00022723"/>
    </source>
</evidence>
<protein>
    <recommendedName>
        <fullName evidence="2">3'-phosphate/5'-hydroxy nucleic acid ligase</fullName>
        <ecNumber evidence="2">6.5.1.8</ecNumber>
    </recommendedName>
</protein>
<evidence type="ECO:0000256" key="1">
    <source>
        <dbReference type="ARBA" id="ARBA00001936"/>
    </source>
</evidence>
<evidence type="ECO:0000313" key="11">
    <source>
        <dbReference type="Proteomes" id="UP001642464"/>
    </source>
</evidence>
<feature type="compositionally biased region" description="Basic and acidic residues" evidence="9">
    <location>
        <begin position="36"/>
        <end position="52"/>
    </location>
</feature>
<proteinExistence type="predicted"/>
<gene>
    <name evidence="10" type="ORF">SCF082_LOCUS30441</name>
</gene>
<dbReference type="Pfam" id="PF01139">
    <property type="entry name" value="RtcB"/>
    <property type="match status" value="1"/>
</dbReference>
<evidence type="ECO:0000256" key="9">
    <source>
        <dbReference type="SAM" id="MobiDB-lite"/>
    </source>
</evidence>
<evidence type="ECO:0000256" key="5">
    <source>
        <dbReference type="ARBA" id="ARBA00022741"/>
    </source>
</evidence>
<dbReference type="Gene3D" id="3.90.1860.10">
    <property type="entry name" value="tRNA-splicing ligase RtcB"/>
    <property type="match status" value="1"/>
</dbReference>
<evidence type="ECO:0000256" key="6">
    <source>
        <dbReference type="ARBA" id="ARBA00023134"/>
    </source>
</evidence>
<feature type="region of interest" description="Disordered" evidence="9">
    <location>
        <begin position="21"/>
        <end position="55"/>
    </location>
</feature>
<keyword evidence="5" id="KW-0547">Nucleotide-binding</keyword>
<evidence type="ECO:0000256" key="7">
    <source>
        <dbReference type="ARBA" id="ARBA00023211"/>
    </source>
</evidence>
<comment type="cofactor">
    <cofactor evidence="1">
        <name>Mn(2+)</name>
        <dbReference type="ChEBI" id="CHEBI:29035"/>
    </cofactor>
</comment>
<keyword evidence="3" id="KW-0436">Ligase</keyword>
<keyword evidence="7" id="KW-0464">Manganese</keyword>
<keyword evidence="6" id="KW-0342">GTP-binding</keyword>
<evidence type="ECO:0000313" key="10">
    <source>
        <dbReference type="EMBL" id="CAK9056502.1"/>
    </source>
</evidence>
<sequence>MRFSRTLTARRGQIVHFEDLTAPSSSFRTRPSQKPRHIDTKRSEKPAKHPSFDPKATTFPVKWDVPGGVPIHLYTDDIDFGTKQQLINLSSSGIAVGFVAAMPDVHLGKGATIGSVFASRDYVCPNAVGVDIGCGMCAVPVQGLRRKDVSEKNLVHIQRGLRSSIPTGFESHGRSSAAMEATMKKLISTHLPTRWIRDTLSHRHTKQLGTLGGGNHFVELVYDEEDHVWMMLHSGSRNIGNVTAQHYDELAAKQCGKDRESLAYLRIQSEQGQQYLKDMTFCQAYAWENRRFMMDTFAEVVRKETGREALWEKMVNIHHNYCECEDCRYFDTQTKRWNEEKLWVTRKGATSAKAGQMGIIPGSMGTGSYIVRGKGNSESWQSCSHGAGRSMSRAAAFKNIDSRTFAQHMRSHGIVWDEDFADKVRDEAPMAYKDLNTVMQNQATLVEVVHHLQCPGGTFGRKGSC</sequence>
<comment type="caution">
    <text evidence="10">The sequence shown here is derived from an EMBL/GenBank/DDBJ whole genome shotgun (WGS) entry which is preliminary data.</text>
</comment>
<dbReference type="Proteomes" id="UP001642464">
    <property type="component" value="Unassembled WGS sequence"/>
</dbReference>
<dbReference type="SUPFAM" id="SSF103365">
    <property type="entry name" value="Hypothetical protein PH1602"/>
    <property type="match status" value="1"/>
</dbReference>
<dbReference type="PANTHER" id="PTHR43749">
    <property type="entry name" value="RNA-SPLICING LIGASE RTCB"/>
    <property type="match status" value="1"/>
</dbReference>
<evidence type="ECO:0000256" key="8">
    <source>
        <dbReference type="ARBA" id="ARBA00047746"/>
    </source>
</evidence>
<dbReference type="InterPro" id="IPR052915">
    <property type="entry name" value="RtcB-like"/>
</dbReference>
<evidence type="ECO:0000256" key="3">
    <source>
        <dbReference type="ARBA" id="ARBA00022598"/>
    </source>
</evidence>
<accession>A0ABP0MYA3</accession>
<dbReference type="EMBL" id="CAXAMM010025114">
    <property type="protein sequence ID" value="CAK9056502.1"/>
    <property type="molecule type" value="Genomic_DNA"/>
</dbReference>
<keyword evidence="11" id="KW-1185">Reference proteome</keyword>
<comment type="catalytic activity">
    <reaction evidence="8">
        <text>a 3'-end 3'-phospho-ribonucleotide-RNA + a 5'-end dephospho-ribonucleoside-RNA + GTP = a ribonucleotidyl-ribonucleotide-RNA + GMP + diphosphate</text>
        <dbReference type="Rhea" id="RHEA:68076"/>
        <dbReference type="Rhea" id="RHEA-COMP:10463"/>
        <dbReference type="Rhea" id="RHEA-COMP:13936"/>
        <dbReference type="Rhea" id="RHEA-COMP:17355"/>
        <dbReference type="ChEBI" id="CHEBI:33019"/>
        <dbReference type="ChEBI" id="CHEBI:37565"/>
        <dbReference type="ChEBI" id="CHEBI:58115"/>
        <dbReference type="ChEBI" id="CHEBI:83062"/>
        <dbReference type="ChEBI" id="CHEBI:138284"/>
        <dbReference type="ChEBI" id="CHEBI:173118"/>
        <dbReference type="EC" id="6.5.1.8"/>
    </reaction>
</comment>
<dbReference type="PANTHER" id="PTHR43749:SF2">
    <property type="entry name" value="RNA-SPLICING LIGASE RTCB"/>
    <property type="match status" value="1"/>
</dbReference>
<dbReference type="InterPro" id="IPR036025">
    <property type="entry name" value="RtcB-like_sf"/>
</dbReference>
<organism evidence="10 11">
    <name type="scientific">Durusdinium trenchii</name>
    <dbReference type="NCBI Taxonomy" id="1381693"/>
    <lineage>
        <taxon>Eukaryota</taxon>
        <taxon>Sar</taxon>
        <taxon>Alveolata</taxon>
        <taxon>Dinophyceae</taxon>
        <taxon>Suessiales</taxon>
        <taxon>Symbiodiniaceae</taxon>
        <taxon>Durusdinium</taxon>
    </lineage>
</organism>
<feature type="compositionally biased region" description="Polar residues" evidence="9">
    <location>
        <begin position="22"/>
        <end position="32"/>
    </location>
</feature>